<evidence type="ECO:0000313" key="7">
    <source>
        <dbReference type="Proteomes" id="UP000636793"/>
    </source>
</evidence>
<dbReference type="Proteomes" id="UP000636793">
    <property type="component" value="Unassembled WGS sequence"/>
</dbReference>
<evidence type="ECO:0000256" key="3">
    <source>
        <dbReference type="ARBA" id="ARBA00023163"/>
    </source>
</evidence>
<evidence type="ECO:0000313" key="6">
    <source>
        <dbReference type="EMBL" id="GGB38976.1"/>
    </source>
</evidence>
<keyword evidence="7" id="KW-1185">Reference proteome</keyword>
<dbReference type="SUPFAM" id="SSF48498">
    <property type="entry name" value="Tetracyclin repressor-like, C-terminal domain"/>
    <property type="match status" value="1"/>
</dbReference>
<proteinExistence type="predicted"/>
<dbReference type="InterPro" id="IPR036271">
    <property type="entry name" value="Tet_transcr_reg_TetR-rel_C_sf"/>
</dbReference>
<accession>A0A916TCM6</accession>
<dbReference type="Pfam" id="PF02909">
    <property type="entry name" value="TetR_C_1"/>
    <property type="match status" value="1"/>
</dbReference>
<dbReference type="PROSITE" id="PS50977">
    <property type="entry name" value="HTH_TETR_2"/>
    <property type="match status" value="1"/>
</dbReference>
<sequence length="237" mass="25037">MEQSGLSRGIRALWGVEERPRRGPKPTVTVHEIASVAMEIADGDGIQAITMAAVAGRLGLTTMALYRHVDSRSDLVAVAADAALGRPPATSRRAGWRRQVGEWARAELAQLQAHAWVLDVILEGPPAGPNNVAWMDSGMQAIGRTGLDPQSAASALLVVDGFVRSMVGQARQYGPGTGWARALASVVDPDEFPAVSTALEAGTFDDDEAFPSDQDVEFGLSVVLDGIEQLIAAGSRR</sequence>
<name>A0A916TCM6_9MICO</name>
<organism evidence="6 7">
    <name type="scientific">Flexivirga endophytica</name>
    <dbReference type="NCBI Taxonomy" id="1849103"/>
    <lineage>
        <taxon>Bacteria</taxon>
        <taxon>Bacillati</taxon>
        <taxon>Actinomycetota</taxon>
        <taxon>Actinomycetes</taxon>
        <taxon>Micrococcales</taxon>
        <taxon>Dermacoccaceae</taxon>
        <taxon>Flexivirga</taxon>
    </lineage>
</organism>
<evidence type="ECO:0000256" key="2">
    <source>
        <dbReference type="ARBA" id="ARBA00023125"/>
    </source>
</evidence>
<dbReference type="GO" id="GO:0045892">
    <property type="term" value="P:negative regulation of DNA-templated transcription"/>
    <property type="evidence" value="ECO:0007669"/>
    <property type="project" value="InterPro"/>
</dbReference>
<dbReference type="InterPro" id="IPR001647">
    <property type="entry name" value="HTH_TetR"/>
</dbReference>
<keyword evidence="3" id="KW-0804">Transcription</keyword>
<dbReference type="EMBL" id="BMHI01000005">
    <property type="protein sequence ID" value="GGB38976.1"/>
    <property type="molecule type" value="Genomic_DNA"/>
</dbReference>
<evidence type="ECO:0000256" key="1">
    <source>
        <dbReference type="ARBA" id="ARBA00023015"/>
    </source>
</evidence>
<reference evidence="6" key="1">
    <citation type="journal article" date="2014" name="Int. J. Syst. Evol. Microbiol.">
        <title>Complete genome sequence of Corynebacterium casei LMG S-19264T (=DSM 44701T), isolated from a smear-ripened cheese.</title>
        <authorList>
            <consortium name="US DOE Joint Genome Institute (JGI-PGF)"/>
            <person name="Walter F."/>
            <person name="Albersmeier A."/>
            <person name="Kalinowski J."/>
            <person name="Ruckert C."/>
        </authorList>
    </citation>
    <scope>NUCLEOTIDE SEQUENCE</scope>
    <source>
        <strain evidence="6">CGMCC 1.15085</strain>
    </source>
</reference>
<dbReference type="InterPro" id="IPR004111">
    <property type="entry name" value="Repressor_TetR_C"/>
</dbReference>
<feature type="domain" description="HTH tetR-type" evidence="5">
    <location>
        <begin position="27"/>
        <end position="87"/>
    </location>
</feature>
<dbReference type="RefSeq" id="WP_188838060.1">
    <property type="nucleotide sequence ID" value="NZ_BMHI01000005.1"/>
</dbReference>
<dbReference type="Gene3D" id="1.10.357.10">
    <property type="entry name" value="Tetracycline Repressor, domain 2"/>
    <property type="match status" value="1"/>
</dbReference>
<dbReference type="AlphaFoldDB" id="A0A916TCM6"/>
<dbReference type="InterPro" id="IPR009057">
    <property type="entry name" value="Homeodomain-like_sf"/>
</dbReference>
<protein>
    <submittedName>
        <fullName evidence="6">TetR family transcriptional regulator</fullName>
    </submittedName>
</protein>
<dbReference type="GO" id="GO:0003677">
    <property type="term" value="F:DNA binding"/>
    <property type="evidence" value="ECO:0007669"/>
    <property type="project" value="UniProtKB-UniRule"/>
</dbReference>
<keyword evidence="2 4" id="KW-0238">DNA-binding</keyword>
<evidence type="ECO:0000259" key="5">
    <source>
        <dbReference type="PROSITE" id="PS50977"/>
    </source>
</evidence>
<evidence type="ECO:0000256" key="4">
    <source>
        <dbReference type="PROSITE-ProRule" id="PRU00335"/>
    </source>
</evidence>
<dbReference type="SUPFAM" id="SSF46689">
    <property type="entry name" value="Homeodomain-like"/>
    <property type="match status" value="1"/>
</dbReference>
<dbReference type="Gene3D" id="1.10.10.60">
    <property type="entry name" value="Homeodomain-like"/>
    <property type="match status" value="1"/>
</dbReference>
<keyword evidence="1" id="KW-0805">Transcription regulation</keyword>
<gene>
    <name evidence="6" type="ORF">GCM10011492_32180</name>
</gene>
<feature type="DNA-binding region" description="H-T-H motif" evidence="4">
    <location>
        <begin position="50"/>
        <end position="69"/>
    </location>
</feature>
<comment type="caution">
    <text evidence="6">The sequence shown here is derived from an EMBL/GenBank/DDBJ whole genome shotgun (WGS) entry which is preliminary data.</text>
</comment>
<reference evidence="6" key="2">
    <citation type="submission" date="2020-09" db="EMBL/GenBank/DDBJ databases">
        <authorList>
            <person name="Sun Q."/>
            <person name="Zhou Y."/>
        </authorList>
    </citation>
    <scope>NUCLEOTIDE SEQUENCE</scope>
    <source>
        <strain evidence="6">CGMCC 1.15085</strain>
    </source>
</reference>